<proteinExistence type="predicted"/>
<feature type="non-terminal residue" evidence="3">
    <location>
        <position position="1"/>
    </location>
</feature>
<evidence type="ECO:0000256" key="2">
    <source>
        <dbReference type="SAM" id="MobiDB-lite"/>
    </source>
</evidence>
<evidence type="ECO:0000313" key="3">
    <source>
        <dbReference type="EMBL" id="TKC33713.1"/>
    </source>
</evidence>
<feature type="coiled-coil region" evidence="1">
    <location>
        <begin position="138"/>
        <end position="253"/>
    </location>
</feature>
<feature type="non-terminal residue" evidence="3">
    <location>
        <position position="623"/>
    </location>
</feature>
<sequence length="623" mass="69895">CGFFPPPKPDYVGGNLIQDKEHVVVDVKFAVELVGPSFGSLEEPVAFANIYALDSSEPQDKGDNEGLCRGTTELGRILEPGYLGSGGQWDMMRPQKGSISGEPSSGSSMYQLNSKPTGPTSNFYSPGLESTPQLCNENRVLREENQRLQAQLSHASREHSQETECLTEALLTSRSRLQELEVERERQKVERQQLLEDLKEKQQEILHFEEERLSLQEKDSRLQHKLALLQHQCEEKQQLFQSLQSELQIYETLYGNSKKGLKGMFSLLPHPMSFLLLLRVLVKSLPWELWRSWKPILLCLRKKTSVIEDPNKKRGELSHTKPRGHILKNRPQESNYTHLHGLRQVNQSPDYTVIQKKIHRTVLVISSFENVLNYIETGYEWKSDISITAYTWDACHQVPLSSDLSHLVAEIRALRGQLEHSIQVNNCLRLQLEQQLDGGASKTSLSPSSVNQKFPTNTDPGNKQLLFQVRDVGMNSPILVFPSSSPTAHGSETTTFNRTNELGLDASPVMKNPPKLEGDATDGSFANKHGRHVIGHIDDYSALRQQIGEGRLLVKKIASLMRSTCNFPGLEAPGTEVMGSEGIHELRNSASALHHRLEEAASLLTMFWRAALPSSHGPALDSK</sequence>
<dbReference type="InterPro" id="IPR052593">
    <property type="entry name" value="MT-associated_AKAP9-binding"/>
</dbReference>
<dbReference type="AlphaFoldDB" id="A0A4U1ECX3"/>
<evidence type="ECO:0000256" key="1">
    <source>
        <dbReference type="SAM" id="Coils"/>
    </source>
</evidence>
<organism evidence="3 4">
    <name type="scientific">Monodon monoceros</name>
    <name type="common">Narwhal</name>
    <name type="synonym">Ceratodon monodon</name>
    <dbReference type="NCBI Taxonomy" id="40151"/>
    <lineage>
        <taxon>Eukaryota</taxon>
        <taxon>Metazoa</taxon>
        <taxon>Chordata</taxon>
        <taxon>Craniata</taxon>
        <taxon>Vertebrata</taxon>
        <taxon>Euteleostomi</taxon>
        <taxon>Mammalia</taxon>
        <taxon>Eutheria</taxon>
        <taxon>Laurasiatheria</taxon>
        <taxon>Artiodactyla</taxon>
        <taxon>Whippomorpha</taxon>
        <taxon>Cetacea</taxon>
        <taxon>Odontoceti</taxon>
        <taxon>Monodontidae</taxon>
        <taxon>Monodon</taxon>
    </lineage>
</organism>
<protein>
    <recommendedName>
        <fullName evidence="5">Olduvai domain-containing protein</fullName>
    </recommendedName>
</protein>
<feature type="compositionally biased region" description="Polar residues" evidence="2">
    <location>
        <begin position="441"/>
        <end position="461"/>
    </location>
</feature>
<comment type="caution">
    <text evidence="3">The sequence shown here is derived from an EMBL/GenBank/DDBJ whole genome shotgun (WGS) entry which is preliminary data.</text>
</comment>
<feature type="region of interest" description="Disordered" evidence="2">
    <location>
        <begin position="85"/>
        <end position="129"/>
    </location>
</feature>
<dbReference type="GO" id="GO:0090063">
    <property type="term" value="P:positive regulation of microtubule nucleation"/>
    <property type="evidence" value="ECO:0007669"/>
    <property type="project" value="TreeGrafter"/>
</dbReference>
<reference evidence="4" key="1">
    <citation type="journal article" date="2019" name="IScience">
        <title>Narwhal Genome Reveals Long-Term Low Genetic Diversity despite Current Large Abundance Size.</title>
        <authorList>
            <person name="Westbury M.V."/>
            <person name="Petersen B."/>
            <person name="Garde E."/>
            <person name="Heide-Jorgensen M.P."/>
            <person name="Lorenzen E.D."/>
        </authorList>
    </citation>
    <scope>NUCLEOTIDE SEQUENCE [LARGE SCALE GENOMIC DNA]</scope>
</reference>
<dbReference type="PANTHER" id="PTHR46501">
    <property type="entry name" value="MYOMEGALIN"/>
    <property type="match status" value="1"/>
</dbReference>
<dbReference type="GO" id="GO:0007098">
    <property type="term" value="P:centrosome cycle"/>
    <property type="evidence" value="ECO:0007669"/>
    <property type="project" value="TreeGrafter"/>
</dbReference>
<evidence type="ECO:0008006" key="5">
    <source>
        <dbReference type="Google" id="ProtNLM"/>
    </source>
</evidence>
<dbReference type="GO" id="GO:0005794">
    <property type="term" value="C:Golgi apparatus"/>
    <property type="evidence" value="ECO:0007669"/>
    <property type="project" value="TreeGrafter"/>
</dbReference>
<feature type="compositionally biased region" description="Low complexity" evidence="2">
    <location>
        <begin position="97"/>
        <end position="108"/>
    </location>
</feature>
<keyword evidence="1" id="KW-0175">Coiled coil</keyword>
<dbReference type="GO" id="GO:0060090">
    <property type="term" value="F:molecular adaptor activity"/>
    <property type="evidence" value="ECO:0007669"/>
    <property type="project" value="TreeGrafter"/>
</dbReference>
<evidence type="ECO:0000313" key="4">
    <source>
        <dbReference type="Proteomes" id="UP000308365"/>
    </source>
</evidence>
<accession>A0A4U1ECX3</accession>
<feature type="region of interest" description="Disordered" evidence="2">
    <location>
        <begin position="439"/>
        <end position="461"/>
    </location>
</feature>
<dbReference type="EMBL" id="RWIC01002422">
    <property type="protein sequence ID" value="TKC33713.1"/>
    <property type="molecule type" value="Genomic_DNA"/>
</dbReference>
<dbReference type="GO" id="GO:0005813">
    <property type="term" value="C:centrosome"/>
    <property type="evidence" value="ECO:0007669"/>
    <property type="project" value="TreeGrafter"/>
</dbReference>
<name>A0A4U1ECX3_MONMO</name>
<dbReference type="PANTHER" id="PTHR46501:SF2">
    <property type="entry name" value="MYOMEGALIN"/>
    <property type="match status" value="1"/>
</dbReference>
<feature type="compositionally biased region" description="Polar residues" evidence="2">
    <location>
        <begin position="109"/>
        <end position="129"/>
    </location>
</feature>
<dbReference type="Proteomes" id="UP000308365">
    <property type="component" value="Unassembled WGS sequence"/>
</dbReference>
<gene>
    <name evidence="3" type="ORF">EI555_009390</name>
</gene>
<dbReference type="GO" id="GO:1903358">
    <property type="term" value="P:regulation of Golgi organization"/>
    <property type="evidence" value="ECO:0007669"/>
    <property type="project" value="TreeGrafter"/>
</dbReference>